<sequence>MWRPGNRGSLRVGHKLIRAWETKEATAVVNCSVNVARALCAVIFFAAAVPARAEPTLKLGVLTDLSSFGADVTGKASLTAVQMAIDDFGGSVLGKKIELVSADTQNRPDIAANLAREFLDQKHVDVLLDLPQSAVSLTVQKIAQEHHTIDIVTSGVTAELTGKSCSPYGVHWAEDTNALAAGTVGALVSSGLKKWYFVAADFAFGHTMEGAAQAVLARKGGVSVGTVWVPTSTMDYSSFIMTAAGTNAEVVAFATVGNDFVASMKQAHEFGLAQSGKKIAGLITYLSDIHSLGLDIAQGLYVTSSFYWDQNDAARAFAASFEKIEGRKPNKTHASLYAATLHYLRAVKAANSSDADAVIGAMKSTPADYFGKSVKIREDGRAIFDLDVYQVKSPAESKAPWDLYRKVNSEPGDELFAPINKTACSFLH</sequence>
<dbReference type="GO" id="GO:0006865">
    <property type="term" value="P:amino acid transport"/>
    <property type="evidence" value="ECO:0007669"/>
    <property type="project" value="UniProtKB-KW"/>
</dbReference>
<evidence type="ECO:0000313" key="6">
    <source>
        <dbReference type="Proteomes" id="UP000189796"/>
    </source>
</evidence>
<dbReference type="AlphaFoldDB" id="A0A1M5WI44"/>
<dbReference type="PANTHER" id="PTHR30483:SF6">
    <property type="entry name" value="PERIPLASMIC BINDING PROTEIN OF ABC TRANSPORTER FOR NATURAL AMINO ACIDS"/>
    <property type="match status" value="1"/>
</dbReference>
<dbReference type="InterPro" id="IPR028081">
    <property type="entry name" value="Leu-bd"/>
</dbReference>
<feature type="domain" description="Leucine-binding protein" evidence="4">
    <location>
        <begin position="56"/>
        <end position="392"/>
    </location>
</feature>
<evidence type="ECO:0000256" key="2">
    <source>
        <dbReference type="ARBA" id="ARBA00022729"/>
    </source>
</evidence>
<dbReference type="EMBL" id="LT670817">
    <property type="protein sequence ID" value="SHH86884.1"/>
    <property type="molecule type" value="Genomic_DNA"/>
</dbReference>
<proteinExistence type="inferred from homology"/>
<evidence type="ECO:0000259" key="4">
    <source>
        <dbReference type="Pfam" id="PF13458"/>
    </source>
</evidence>
<evidence type="ECO:0000256" key="3">
    <source>
        <dbReference type="ARBA" id="ARBA00022970"/>
    </source>
</evidence>
<name>A0A1M5WI44_9BRAD</name>
<dbReference type="Pfam" id="PF13458">
    <property type="entry name" value="Peripla_BP_6"/>
    <property type="match status" value="1"/>
</dbReference>
<dbReference type="Proteomes" id="UP000189796">
    <property type="component" value="Chromosome I"/>
</dbReference>
<gene>
    <name evidence="5" type="ORF">SAMN05443248_6582</name>
</gene>
<dbReference type="InterPro" id="IPR051010">
    <property type="entry name" value="BCAA_transport"/>
</dbReference>
<accession>A0A1M5WI44</accession>
<comment type="similarity">
    <text evidence="1">Belongs to the leucine-binding protein family.</text>
</comment>
<dbReference type="CDD" id="cd06327">
    <property type="entry name" value="PBP1_SBP-like"/>
    <property type="match status" value="1"/>
</dbReference>
<organism evidence="5 6">
    <name type="scientific">Bradyrhizobium erythrophlei</name>
    <dbReference type="NCBI Taxonomy" id="1437360"/>
    <lineage>
        <taxon>Bacteria</taxon>
        <taxon>Pseudomonadati</taxon>
        <taxon>Pseudomonadota</taxon>
        <taxon>Alphaproteobacteria</taxon>
        <taxon>Hyphomicrobiales</taxon>
        <taxon>Nitrobacteraceae</taxon>
        <taxon>Bradyrhizobium</taxon>
    </lineage>
</organism>
<evidence type="ECO:0000313" key="5">
    <source>
        <dbReference type="EMBL" id="SHH86884.1"/>
    </source>
</evidence>
<dbReference type="PANTHER" id="PTHR30483">
    <property type="entry name" value="LEUCINE-SPECIFIC-BINDING PROTEIN"/>
    <property type="match status" value="1"/>
</dbReference>
<keyword evidence="3" id="KW-0029">Amino-acid transport</keyword>
<protein>
    <submittedName>
        <fullName evidence="5">Amino acid/amide ABC transporter substrate-binding protein, HAAT family</fullName>
    </submittedName>
</protein>
<dbReference type="RefSeq" id="WP_079604950.1">
    <property type="nucleotide sequence ID" value="NZ_LT670817.1"/>
</dbReference>
<keyword evidence="3" id="KW-0813">Transport</keyword>
<dbReference type="OrthoDB" id="6753945at2"/>
<dbReference type="InterPro" id="IPR028082">
    <property type="entry name" value="Peripla_BP_I"/>
</dbReference>
<evidence type="ECO:0000256" key="1">
    <source>
        <dbReference type="ARBA" id="ARBA00010062"/>
    </source>
</evidence>
<dbReference type="Gene3D" id="3.40.50.2300">
    <property type="match status" value="2"/>
</dbReference>
<dbReference type="SUPFAM" id="SSF53822">
    <property type="entry name" value="Periplasmic binding protein-like I"/>
    <property type="match status" value="1"/>
</dbReference>
<keyword evidence="2" id="KW-0732">Signal</keyword>
<reference evidence="5 6" key="1">
    <citation type="submission" date="2016-11" db="EMBL/GenBank/DDBJ databases">
        <authorList>
            <person name="Jaros S."/>
            <person name="Januszkiewicz K."/>
            <person name="Wedrychowicz H."/>
        </authorList>
    </citation>
    <scope>NUCLEOTIDE SEQUENCE [LARGE SCALE GENOMIC DNA]</scope>
    <source>
        <strain evidence="5 6">GAS138</strain>
    </source>
</reference>